<dbReference type="PANTHER" id="PTHR30461:SF26">
    <property type="entry name" value="RESOLVASE HOMOLOG YNEB"/>
    <property type="match status" value="1"/>
</dbReference>
<protein>
    <submittedName>
        <fullName evidence="3">Recombinase family protein</fullName>
    </submittedName>
</protein>
<gene>
    <name evidence="3" type="ORF">D1B33_12080</name>
</gene>
<dbReference type="InterPro" id="IPR006119">
    <property type="entry name" value="Resolv_N"/>
</dbReference>
<organism evidence="3 4">
    <name type="scientific">Ureibacillus yapensis</name>
    <dbReference type="NCBI Taxonomy" id="2304605"/>
    <lineage>
        <taxon>Bacteria</taxon>
        <taxon>Bacillati</taxon>
        <taxon>Bacillota</taxon>
        <taxon>Bacilli</taxon>
        <taxon>Bacillales</taxon>
        <taxon>Caryophanaceae</taxon>
        <taxon>Ureibacillus</taxon>
    </lineage>
</organism>
<comment type="similarity">
    <text evidence="1">Belongs to the site-specific recombinase resolvase family.</text>
</comment>
<dbReference type="InterPro" id="IPR009057">
    <property type="entry name" value="Homeodomain-like_sf"/>
</dbReference>
<evidence type="ECO:0000256" key="1">
    <source>
        <dbReference type="ARBA" id="ARBA00009913"/>
    </source>
</evidence>
<reference evidence="3 4" key="1">
    <citation type="submission" date="2018-08" db="EMBL/GenBank/DDBJ databases">
        <title>Lysinibacillus sp. YLB-03 draft genome sequence.</title>
        <authorList>
            <person name="Yu L."/>
        </authorList>
    </citation>
    <scope>NUCLEOTIDE SEQUENCE [LARGE SCALE GENOMIC DNA]</scope>
    <source>
        <strain evidence="3 4">YLB-03</strain>
    </source>
</reference>
<evidence type="ECO:0000313" key="3">
    <source>
        <dbReference type="EMBL" id="RHW35835.1"/>
    </source>
</evidence>
<dbReference type="SUPFAM" id="SSF53041">
    <property type="entry name" value="Resolvase-like"/>
    <property type="match status" value="1"/>
</dbReference>
<dbReference type="CDD" id="cd03768">
    <property type="entry name" value="SR_ResInv"/>
    <property type="match status" value="1"/>
</dbReference>
<comment type="caution">
    <text evidence="3">The sequence shown here is derived from an EMBL/GenBank/DDBJ whole genome shotgun (WGS) entry which is preliminary data.</text>
</comment>
<dbReference type="InterPro" id="IPR050639">
    <property type="entry name" value="SSR_resolvase"/>
</dbReference>
<evidence type="ECO:0000259" key="2">
    <source>
        <dbReference type="PROSITE" id="PS51736"/>
    </source>
</evidence>
<dbReference type="Pfam" id="PF02796">
    <property type="entry name" value="HTH_7"/>
    <property type="match status" value="1"/>
</dbReference>
<dbReference type="EMBL" id="QWEI01000006">
    <property type="protein sequence ID" value="RHW35835.1"/>
    <property type="molecule type" value="Genomic_DNA"/>
</dbReference>
<dbReference type="Gene3D" id="1.10.10.60">
    <property type="entry name" value="Homeodomain-like"/>
    <property type="match status" value="1"/>
</dbReference>
<keyword evidence="4" id="KW-1185">Reference proteome</keyword>
<dbReference type="InterPro" id="IPR006120">
    <property type="entry name" value="Resolvase_HTH_dom"/>
</dbReference>
<dbReference type="SUPFAM" id="SSF46689">
    <property type="entry name" value="Homeodomain-like"/>
    <property type="match status" value="1"/>
</dbReference>
<dbReference type="PANTHER" id="PTHR30461">
    <property type="entry name" value="DNA-INVERTASE FROM LAMBDOID PROPHAGE"/>
    <property type="match status" value="1"/>
</dbReference>
<dbReference type="Proteomes" id="UP000265692">
    <property type="component" value="Unassembled WGS sequence"/>
</dbReference>
<dbReference type="GO" id="GO:0000150">
    <property type="term" value="F:DNA strand exchange activity"/>
    <property type="evidence" value="ECO:0007669"/>
    <property type="project" value="InterPro"/>
</dbReference>
<proteinExistence type="inferred from homology"/>
<dbReference type="Pfam" id="PF00239">
    <property type="entry name" value="Resolvase"/>
    <property type="match status" value="1"/>
</dbReference>
<dbReference type="InterPro" id="IPR036162">
    <property type="entry name" value="Resolvase-like_N_sf"/>
</dbReference>
<accession>A0A396S9P0</accession>
<dbReference type="SMART" id="SM00857">
    <property type="entry name" value="Resolvase"/>
    <property type="match status" value="1"/>
</dbReference>
<dbReference type="Gene3D" id="3.40.50.1390">
    <property type="entry name" value="Resolvase, N-terminal catalytic domain"/>
    <property type="match status" value="1"/>
</dbReference>
<dbReference type="AlphaFoldDB" id="A0A396S9P0"/>
<name>A0A396S9P0_9BACL</name>
<evidence type="ECO:0000313" key="4">
    <source>
        <dbReference type="Proteomes" id="UP000265692"/>
    </source>
</evidence>
<sequence>MIISFSKILSHCTIAITKKEPFWEKDRGAQLMIYGYVRPLYNDIYSENQLNKLQGKCDRIFHETHGTPKKRSELESLLMEMQSGDSILVESMIALADTSRHLVEILKVCEKDHVNIHFLNEGLKSDELLEKTLQDVMSHIVKFQSDIIKQSTTNGIHQAKKQGKSIGRPKKSDENIKKAISMYHAGIKLIDIKNETGISKSTLYRYLESKDIE</sequence>
<dbReference type="PROSITE" id="PS51736">
    <property type="entry name" value="RECOMBINASES_3"/>
    <property type="match status" value="1"/>
</dbReference>
<dbReference type="GO" id="GO:0003677">
    <property type="term" value="F:DNA binding"/>
    <property type="evidence" value="ECO:0007669"/>
    <property type="project" value="InterPro"/>
</dbReference>
<feature type="domain" description="Resolvase/invertase-type recombinase catalytic" evidence="2">
    <location>
        <begin position="32"/>
        <end position="163"/>
    </location>
</feature>